<keyword evidence="3" id="KW-1185">Reference proteome</keyword>
<feature type="compositionally biased region" description="Polar residues" evidence="1">
    <location>
        <begin position="1008"/>
        <end position="1055"/>
    </location>
</feature>
<protein>
    <recommendedName>
        <fullName evidence="4">Mif2/CENP-C cupin domain-containing protein</fullName>
    </recommendedName>
</protein>
<feature type="compositionally biased region" description="Polar residues" evidence="1">
    <location>
        <begin position="947"/>
        <end position="959"/>
    </location>
</feature>
<dbReference type="Ensembl" id="ENSOMYT00000162167.1">
    <property type="protein sequence ID" value="ENSOMYP00000109787.1"/>
    <property type="gene ID" value="ENSOMYG00000016532.2"/>
</dbReference>
<sequence length="1574" mass="171738">MDSKYPNLMRPQKKRRYFSIKTSASTMKGNAELDIDDSNTWFKNLDSSSDVGEELPPLPPSPTFTPVEKEEKTGNPVEKEEKTGNPVEKERREPSSVPETGEAVPQGEEMHEEGRAESTLLDTESPFKKHAPIKTSSPKKRQEGDEDKDRTASPLLLICDDDDDDEDDYGPVKQPITALTPQCNGQAADGGYDAVLDSPPCRFSVGKQKTPSRSMPKKEETPWKLTLSLCSIETEPEEPPQTSPCPAVEPKEQPVPGKTSLAQPSEKKSLAQPSEKKSLAQPSEKKSLAQPSEKKSLAQPSEKKSLAQPSEKKSLAQPSEKKSLAQPSEKKSLAQPSEKKSLAQPSEKKSLAQPSEKKSLDQPSEKKSLAQPSEKKSLAQPSEKKSLAQPSEKKSLAQPSEKKSLAQPSEKKSLAQPSEKKSLAQPSEKKSLAQPSEKESLAQPSEKESLAQPSEKESLAQPSEKKSLGQPSEKKSLGQPSEKKSLGQPSEKKSLAQPSEKKSLAQPSEKESLAQPSEKESLAQPSEKKSLAQPSEKKSLAQPSEKKSLAQPSEKKSLAQPSEKKSLAQPSEKKSLAQPSEKKSLAQPSEKKSLAQPSEKKSLAQPSEKKSLAQPSEKESLAQPSEKESLAQPSEKESLAQPSEKKSLAQPSEKKSLAQPPEKEATPERKATSSFLQKLREAGQSKPAWKALASPVREAPLTDLEDDFLILEDDGPSWFSLRRKTDPNRTTATPQPQQKDQSYSSNDASADTLTKASQSEKDTAKLRSGGTAEVKTKEKNATGGSSLIPVLTKSTARKKRDSSPQGDGPVEADHIEQDPKKKVNNPLSEPTAGYLEPGGGAKPKPSQSKARTKTEKNVPRISKFQAGIQGNKVNPKTSRGRGLQSGKTRRLSAGAGEEPVSMEEESEAASDQDVSPVLQLAPTGQRLVKVPANRKAKEVGPSPTGEADSSQAGQLTQSAGKRKRIKPGPWWLTSPFNTQVTETVNTHTANKYKHNNKKTKTKPARYSSVESGQEEGTSRPLFNQNAKKKPSSNQTAENKPLSNQTTENKPWSNQTAEHKAEKPKRGRTKKQKTTSREEPARPEGQREEEEAEASTAEQQEEQQELGGLSPMPSPLRQHTLTPSEKVFDWIYTRHPKCKPQSDITPHSATVIPSRSDAYPTTVTPSRQWRQAREAPEKRSRRRKAPGNWWVTNNPPENADSTSSFPQQSQPYPKKPSPPQPQPNPKTRKVERSKFLGPPQNGNTASSTRPGGVQTPLKRKDLSAPKTVKCSLATIGAVFSSGRGALPVATVRSSTWHTLGGKTLFPRAPEEQSAQSPSIGLSSGPANDPSQDPTSDRSSSPVDLSASTVCIEPVGQLGKKKTIHRDFSQSNNRLSDNTLKGFKSGPSSMIELEDYEENDDICVQSFRVTPHPSVHQSVPPGIVLSDPEAVTELCAPPLRAITLQLEDKANLTDWMALLWPATGKQGGQISPDHFQWFSYRDRALGYKMDLLAETFSNGKILLGSYMKKPLLVDHSATTVYNLLTSSVTVKINGKENHYNPGQTFMVPCGHAYSLHNLTQEPAALHFTRMLAESSE</sequence>
<feature type="compositionally biased region" description="Pro residues" evidence="1">
    <location>
        <begin position="1212"/>
        <end position="1223"/>
    </location>
</feature>
<name>A0A8K9UEE2_ONCMY</name>
<dbReference type="InterPro" id="IPR014710">
    <property type="entry name" value="RmlC-like_jellyroll"/>
</dbReference>
<dbReference type="GeneTree" id="ENSGT00940000168651"/>
<reference evidence="2" key="1">
    <citation type="submission" date="2020-07" db="EMBL/GenBank/DDBJ databases">
        <title>A long reads based de novo assembly of the rainbow trout Arlee double haploid line genome.</title>
        <authorList>
            <person name="Gao G."/>
            <person name="Palti Y."/>
        </authorList>
    </citation>
    <scope>NUCLEOTIDE SEQUENCE [LARGE SCALE GENOMIC DNA]</scope>
</reference>
<feature type="compositionally biased region" description="Polar residues" evidence="1">
    <location>
        <begin position="1189"/>
        <end position="1199"/>
    </location>
</feature>
<feature type="compositionally biased region" description="Acidic residues" evidence="1">
    <location>
        <begin position="159"/>
        <end position="169"/>
    </location>
</feature>
<feature type="compositionally biased region" description="Basic and acidic residues" evidence="1">
    <location>
        <begin position="140"/>
        <end position="151"/>
    </location>
</feature>
<feature type="compositionally biased region" description="Polar residues" evidence="1">
    <location>
        <begin position="1311"/>
        <end position="1344"/>
    </location>
</feature>
<dbReference type="KEGG" id="omy:110490873"/>
<feature type="compositionally biased region" description="Polar residues" evidence="1">
    <location>
        <begin position="974"/>
        <end position="984"/>
    </location>
</feature>
<proteinExistence type="predicted"/>
<feature type="compositionally biased region" description="Basic and acidic residues" evidence="1">
    <location>
        <begin position="67"/>
        <end position="94"/>
    </location>
</feature>
<evidence type="ECO:0000313" key="3">
    <source>
        <dbReference type="Proteomes" id="UP000694395"/>
    </source>
</evidence>
<accession>A0A8K9UEE2</accession>
<dbReference type="GeneID" id="110490873"/>
<organism evidence="2 3">
    <name type="scientific">Oncorhynchus mykiss</name>
    <name type="common">Rainbow trout</name>
    <name type="synonym">Salmo gairdneri</name>
    <dbReference type="NCBI Taxonomy" id="8022"/>
    <lineage>
        <taxon>Eukaryota</taxon>
        <taxon>Metazoa</taxon>
        <taxon>Chordata</taxon>
        <taxon>Craniata</taxon>
        <taxon>Vertebrata</taxon>
        <taxon>Euteleostomi</taxon>
        <taxon>Actinopterygii</taxon>
        <taxon>Neopterygii</taxon>
        <taxon>Teleostei</taxon>
        <taxon>Protacanthopterygii</taxon>
        <taxon>Salmoniformes</taxon>
        <taxon>Salmonidae</taxon>
        <taxon>Salmoninae</taxon>
        <taxon>Oncorhynchus</taxon>
    </lineage>
</organism>
<feature type="region of interest" description="Disordered" evidence="1">
    <location>
        <begin position="37"/>
        <end position="704"/>
    </location>
</feature>
<feature type="region of interest" description="Disordered" evidence="1">
    <location>
        <begin position="716"/>
        <end position="1120"/>
    </location>
</feature>
<evidence type="ECO:0000313" key="2">
    <source>
        <dbReference type="Ensembl" id="ENSOMYP00000109787.1"/>
    </source>
</evidence>
<feature type="compositionally biased region" description="Acidic residues" evidence="1">
    <location>
        <begin position="900"/>
        <end position="910"/>
    </location>
</feature>
<feature type="compositionally biased region" description="Polar residues" evidence="1">
    <location>
        <begin position="1239"/>
        <end position="1248"/>
    </location>
</feature>
<feature type="compositionally biased region" description="Polar residues" evidence="1">
    <location>
        <begin position="38"/>
        <end position="50"/>
    </location>
</feature>
<feature type="compositionally biased region" description="Polar residues" evidence="1">
    <location>
        <begin position="728"/>
        <end position="757"/>
    </location>
</feature>
<dbReference type="OrthoDB" id="1939643at2759"/>
<feature type="compositionally biased region" description="Basic residues" evidence="1">
    <location>
        <begin position="990"/>
        <end position="1003"/>
    </location>
</feature>
<dbReference type="Proteomes" id="UP000694395">
    <property type="component" value="Chromosome 15"/>
</dbReference>
<dbReference type="RefSeq" id="XP_036801514.1">
    <property type="nucleotide sequence ID" value="XM_036945619.1"/>
</dbReference>
<evidence type="ECO:0000256" key="1">
    <source>
        <dbReference type="SAM" id="MobiDB-lite"/>
    </source>
</evidence>
<feature type="compositionally biased region" description="Basic and acidic residues" evidence="1">
    <location>
        <begin position="265"/>
        <end position="671"/>
    </location>
</feature>
<feature type="region of interest" description="Disordered" evidence="1">
    <location>
        <begin position="1135"/>
        <end position="1265"/>
    </location>
</feature>
<reference evidence="2" key="2">
    <citation type="submission" date="2025-08" db="UniProtKB">
        <authorList>
            <consortium name="Ensembl"/>
        </authorList>
    </citation>
    <scope>IDENTIFICATION</scope>
</reference>
<dbReference type="Gene3D" id="2.60.120.10">
    <property type="entry name" value="Jelly Rolls"/>
    <property type="match status" value="1"/>
</dbReference>
<feature type="region of interest" description="Disordered" evidence="1">
    <location>
        <begin position="1298"/>
        <end position="1344"/>
    </location>
</feature>
<feature type="compositionally biased region" description="Basic and acidic residues" evidence="1">
    <location>
        <begin position="811"/>
        <end position="821"/>
    </location>
</feature>
<feature type="compositionally biased region" description="Low complexity" evidence="1">
    <location>
        <begin position="1200"/>
        <end position="1211"/>
    </location>
</feature>
<feature type="compositionally biased region" description="Basic residues" evidence="1">
    <location>
        <begin position="1061"/>
        <end position="1073"/>
    </location>
</feature>
<feature type="compositionally biased region" description="Acidic residues" evidence="1">
    <location>
        <begin position="1086"/>
        <end position="1103"/>
    </location>
</feature>
<reference evidence="2" key="3">
    <citation type="submission" date="2025-09" db="UniProtKB">
        <authorList>
            <consortium name="Ensembl"/>
        </authorList>
    </citation>
    <scope>IDENTIFICATION</scope>
</reference>
<feature type="compositionally biased region" description="Basic and acidic residues" evidence="1">
    <location>
        <begin position="1074"/>
        <end position="1085"/>
    </location>
</feature>
<evidence type="ECO:0008006" key="4">
    <source>
        <dbReference type="Google" id="ProtNLM"/>
    </source>
</evidence>
<feature type="compositionally biased region" description="Polar residues" evidence="1">
    <location>
        <begin position="1141"/>
        <end position="1168"/>
    </location>
</feature>